<dbReference type="PROSITE" id="PS00383">
    <property type="entry name" value="TYR_PHOSPHATASE_1"/>
    <property type="match status" value="1"/>
</dbReference>
<dbReference type="AlphaFoldDB" id="A0A844D2P7"/>
<evidence type="ECO:0000313" key="2">
    <source>
        <dbReference type="EMBL" id="MRU16113.1"/>
    </source>
</evidence>
<accession>A0A844D2P7</accession>
<gene>
    <name evidence="2" type="ORF">FDP25_11795</name>
</gene>
<name>A0A844D2P7_9RHOB</name>
<dbReference type="InterPro" id="IPR000387">
    <property type="entry name" value="Tyr_Pase_dom"/>
</dbReference>
<dbReference type="PROSITE" id="PS50056">
    <property type="entry name" value="TYR_PHOSPHATASE_2"/>
    <property type="match status" value="1"/>
</dbReference>
<proteinExistence type="predicted"/>
<feature type="domain" description="Tyrosine specific protein phosphatases" evidence="1">
    <location>
        <begin position="88"/>
        <end position="155"/>
    </location>
</feature>
<dbReference type="InterPro" id="IPR050561">
    <property type="entry name" value="PTP"/>
</dbReference>
<dbReference type="Proteomes" id="UP000564704">
    <property type="component" value="Unassembled WGS sequence"/>
</dbReference>
<dbReference type="OrthoDB" id="9806482at2"/>
<dbReference type="Pfam" id="PF22785">
    <property type="entry name" value="Tc-R-P"/>
    <property type="match status" value="1"/>
</dbReference>
<dbReference type="RefSeq" id="WP_154151956.1">
    <property type="nucleotide sequence ID" value="NZ_SZWE01000001.1"/>
</dbReference>
<keyword evidence="3" id="KW-1185">Reference proteome</keyword>
<reference evidence="2 3" key="1">
    <citation type="submission" date="2019-05" db="EMBL/GenBank/DDBJ databases">
        <title>Roseovarius bejariae sp. nov., a moderately halophylic bacterium isolated from a saline soil in Rambla Salada (Murcia).</title>
        <authorList>
            <person name="Castro D.J."/>
            <person name="Gomez-Altuve A."/>
            <person name="Reina J.C."/>
            <person name="Rodriguez M."/>
            <person name="Sampedro I."/>
            <person name="Llamas I."/>
            <person name="Martinez-Checa F."/>
        </authorList>
    </citation>
    <scope>NUCLEOTIDE SEQUENCE [LARGE SCALE GENOMIC DNA]</scope>
    <source>
        <strain evidence="2 3">A21</strain>
    </source>
</reference>
<organism evidence="2 3">
    <name type="scientific">Roseovarius bejariae</name>
    <dbReference type="NCBI Taxonomy" id="2576383"/>
    <lineage>
        <taxon>Bacteria</taxon>
        <taxon>Pseudomonadati</taxon>
        <taxon>Pseudomonadota</taxon>
        <taxon>Alphaproteobacteria</taxon>
        <taxon>Rhodobacterales</taxon>
        <taxon>Roseobacteraceae</taxon>
        <taxon>Roseovarius</taxon>
    </lineage>
</organism>
<dbReference type="PANTHER" id="PTHR23339">
    <property type="entry name" value="TYROSINE SPECIFIC PROTEIN PHOSPHATASE AND DUAL SPECIFICITY PROTEIN PHOSPHATASE"/>
    <property type="match status" value="1"/>
</dbReference>
<sequence length="160" mass="16803">MSGFIIFALPVNEGILAIAPMPGRGGHYAEDLAHLRDWQPALVISMTSLPEMVRHGASDLGSDLQDAGTRWAHVPVTDFGVPSTSEEDAWHEASRAALAALQGGGRVLIHCAGGCGRSGMAALRLMIESGEAADAALARLRAVRPCAVETEDQFAWATAT</sequence>
<comment type="caution">
    <text evidence="2">The sequence shown here is derived from an EMBL/GenBank/DDBJ whole genome shotgun (WGS) entry which is preliminary data.</text>
</comment>
<dbReference type="Gene3D" id="3.90.190.10">
    <property type="entry name" value="Protein tyrosine phosphatase superfamily"/>
    <property type="match status" value="1"/>
</dbReference>
<protein>
    <submittedName>
        <fullName evidence="2">Protein phosphatase</fullName>
    </submittedName>
</protein>
<evidence type="ECO:0000259" key="1">
    <source>
        <dbReference type="PROSITE" id="PS50056"/>
    </source>
</evidence>
<evidence type="ECO:0000313" key="3">
    <source>
        <dbReference type="Proteomes" id="UP000564704"/>
    </source>
</evidence>
<dbReference type="EMBL" id="SZWE01000001">
    <property type="protein sequence ID" value="MRU16113.1"/>
    <property type="molecule type" value="Genomic_DNA"/>
</dbReference>
<dbReference type="SUPFAM" id="SSF52799">
    <property type="entry name" value="(Phosphotyrosine protein) phosphatases II"/>
    <property type="match status" value="1"/>
</dbReference>
<dbReference type="InterPro" id="IPR029021">
    <property type="entry name" value="Prot-tyrosine_phosphatase-like"/>
</dbReference>
<dbReference type="InterPro" id="IPR016130">
    <property type="entry name" value="Tyr_Pase_AS"/>
</dbReference>